<evidence type="ECO:0000313" key="3">
    <source>
        <dbReference type="EMBL" id="ORY27760.1"/>
    </source>
</evidence>
<dbReference type="PANTHER" id="PTHR31905">
    <property type="entry name" value="COILED-COIL DOMAIN-CONTAINING PROTEIN 58"/>
    <property type="match status" value="1"/>
</dbReference>
<dbReference type="AlphaFoldDB" id="A0A1Y2AZN3"/>
<keyword evidence="4" id="KW-1185">Reference proteome</keyword>
<organism evidence="3 4">
    <name type="scientific">Naematelia encephala</name>
    <dbReference type="NCBI Taxonomy" id="71784"/>
    <lineage>
        <taxon>Eukaryota</taxon>
        <taxon>Fungi</taxon>
        <taxon>Dikarya</taxon>
        <taxon>Basidiomycota</taxon>
        <taxon>Agaricomycotina</taxon>
        <taxon>Tremellomycetes</taxon>
        <taxon>Tremellales</taxon>
        <taxon>Naemateliaceae</taxon>
        <taxon>Naematelia</taxon>
    </lineage>
</organism>
<name>A0A1Y2AZN3_9TREE</name>
<evidence type="ECO:0000256" key="1">
    <source>
        <dbReference type="ARBA" id="ARBA00024204"/>
    </source>
</evidence>
<accession>A0A1Y2AZN3</accession>
<comment type="similarity">
    <text evidence="1">Belongs to the MIX23 family.</text>
</comment>
<reference evidence="3 4" key="1">
    <citation type="submission" date="2016-07" db="EMBL/GenBank/DDBJ databases">
        <title>Pervasive Adenine N6-methylation of Active Genes in Fungi.</title>
        <authorList>
            <consortium name="DOE Joint Genome Institute"/>
            <person name="Mondo S.J."/>
            <person name="Dannebaum R.O."/>
            <person name="Kuo R.C."/>
            <person name="Labutti K."/>
            <person name="Haridas S."/>
            <person name="Kuo A."/>
            <person name="Salamov A."/>
            <person name="Ahrendt S.R."/>
            <person name="Lipzen A."/>
            <person name="Sullivan W."/>
            <person name="Andreopoulos W.B."/>
            <person name="Clum A."/>
            <person name="Lindquist E."/>
            <person name="Daum C."/>
            <person name="Ramamoorthy G.K."/>
            <person name="Gryganskyi A."/>
            <person name="Culley D."/>
            <person name="Magnuson J.K."/>
            <person name="James T.Y."/>
            <person name="O'Malley M.A."/>
            <person name="Stajich J.E."/>
            <person name="Spatafora J.W."/>
            <person name="Visel A."/>
            <person name="Grigoriev I.V."/>
        </authorList>
    </citation>
    <scope>NUCLEOTIDE SEQUENCE [LARGE SCALE GENOMIC DNA]</scope>
    <source>
        <strain evidence="3 4">68-887.2</strain>
    </source>
</reference>
<proteinExistence type="inferred from homology"/>
<feature type="compositionally biased region" description="Low complexity" evidence="2">
    <location>
        <begin position="68"/>
        <end position="92"/>
    </location>
</feature>
<dbReference type="STRING" id="71784.A0A1Y2AZN3"/>
<dbReference type="PANTHER" id="PTHR31905:SF2">
    <property type="entry name" value="PROTEIN MIX23"/>
    <property type="match status" value="1"/>
</dbReference>
<gene>
    <name evidence="3" type="ORF">BCR39DRAFT_537031</name>
</gene>
<comment type="caution">
    <text evidence="3">The sequence shown here is derived from an EMBL/GenBank/DDBJ whole genome shotgun (WGS) entry which is preliminary data.</text>
</comment>
<dbReference type="Proteomes" id="UP000193986">
    <property type="component" value="Unassembled WGS sequence"/>
</dbReference>
<dbReference type="Pfam" id="PF09774">
    <property type="entry name" value="MIX23"/>
    <property type="match status" value="1"/>
</dbReference>
<feature type="region of interest" description="Disordered" evidence="2">
    <location>
        <begin position="1"/>
        <end position="22"/>
    </location>
</feature>
<dbReference type="InParanoid" id="A0A1Y2AZN3"/>
<dbReference type="GO" id="GO:0005758">
    <property type="term" value="C:mitochondrial intermembrane space"/>
    <property type="evidence" value="ECO:0007669"/>
    <property type="project" value="InterPro"/>
</dbReference>
<dbReference type="EMBL" id="MCFC01000036">
    <property type="protein sequence ID" value="ORY27760.1"/>
    <property type="molecule type" value="Genomic_DNA"/>
</dbReference>
<sequence>MPAPPFGTASAYTDSFPSPPPRQVTISSETCFNLSLFKDMLKQYRRLDDQIITRLNRAQAQLRDTTRHASSPPSTASSSSWWHSSASSSSSSNNANDAMCLQIWDEIMSGWAHRQTMLSYCITAVDRSVLEKKPVEENVQFVPFSRYGQEVGMERERGWKEEEVMADQLRNEEAIEAIIRKRTLDAFKSRCQYFALPAPGSAAREWWDLAESGRAGRGPDLP</sequence>
<evidence type="ECO:0000256" key="2">
    <source>
        <dbReference type="SAM" id="MobiDB-lite"/>
    </source>
</evidence>
<dbReference type="OrthoDB" id="5593818at2759"/>
<dbReference type="InterPro" id="IPR019171">
    <property type="entry name" value="MIX23"/>
</dbReference>
<feature type="region of interest" description="Disordered" evidence="2">
    <location>
        <begin position="61"/>
        <end position="94"/>
    </location>
</feature>
<evidence type="ECO:0000313" key="4">
    <source>
        <dbReference type="Proteomes" id="UP000193986"/>
    </source>
</evidence>
<protein>
    <submittedName>
        <fullName evidence="3">Caffeine-induced death protein 2-domain-containing protein</fullName>
    </submittedName>
</protein>